<dbReference type="GO" id="GO:0003677">
    <property type="term" value="F:DNA binding"/>
    <property type="evidence" value="ECO:0007669"/>
    <property type="project" value="UniProtKB-KW"/>
</dbReference>
<dbReference type="InterPro" id="IPR043502">
    <property type="entry name" value="DNA/RNA_pol_sf"/>
</dbReference>
<dbReference type="PRINTS" id="PR00868">
    <property type="entry name" value="DNAPOLI"/>
</dbReference>
<dbReference type="SUPFAM" id="SSF56672">
    <property type="entry name" value="DNA/RNA polymerases"/>
    <property type="match status" value="1"/>
</dbReference>
<evidence type="ECO:0000256" key="8">
    <source>
        <dbReference type="ARBA" id="ARBA00023125"/>
    </source>
</evidence>
<dbReference type="Gene3D" id="3.30.420.10">
    <property type="entry name" value="Ribonuclease H-like superfamily/Ribonuclease H"/>
    <property type="match status" value="1"/>
</dbReference>
<evidence type="ECO:0000256" key="1">
    <source>
        <dbReference type="ARBA" id="ARBA00007705"/>
    </source>
</evidence>
<dbReference type="SMART" id="SM00474">
    <property type="entry name" value="35EXOc"/>
    <property type="match status" value="1"/>
</dbReference>
<dbReference type="PANTHER" id="PTHR10133">
    <property type="entry name" value="DNA POLYMERASE I"/>
    <property type="match status" value="1"/>
</dbReference>
<keyword evidence="8" id="KW-0238">DNA-binding</keyword>
<comment type="caution">
    <text evidence="12">The sequence shown here is derived from an EMBL/GenBank/DDBJ whole genome shotgun (WGS) entry which is preliminary data.</text>
</comment>
<name>A0A8J7QAQ2_9BACT</name>
<evidence type="ECO:0000256" key="7">
    <source>
        <dbReference type="ARBA" id="ARBA00022932"/>
    </source>
</evidence>
<sequence length="580" mass="64913">MPTHIVTNNSHRDSLQDFAASTFLVIALKTTGRQVHNPRQAQLSTIQIGNGETMAVIDAEQVDCREFLQPLLENPSIIKVFHRAKFAIKHFLHHWETATQGVFCTYHASQILAMGAPGRRHRLVDLSRAQLGRDSDCPWETLWQRKGPFSQQDVPNAVEELELLTALYKAMQARILEHKLKRISRLEFRTILPVAAMELKGIYIDIPDLNNLRKKFQQRRAEQEQAAIDQIPNLEKNLLGQAELNLSSPKQVLKALQEAGIPLKDTSENQLRMHLDQNPWLQGLLDYRHLSIILQMFEQLENAVDPQSGRVHATYHQIASPSGRFACSDPNIQQVPREKEVRALIRPEAGYTYIVADYSQVELRVAAGLAEDPVMMEAYRNGQDLHRLTAALTMGKAVEAVTADERQAAKAINFGLIYAMGAGGLQASAKNSYGVSLSENEAATFRRRFFENYHGIARWQRGLEAFAKKYQHVRTAGGRIRAYGEGPMRITEVFNTPVQGTAAEGLKSALCLFWDKTRAQAVDAAIVAIIHDEIIVEAHADQVDLAKTLLNEAMIEGISWLVPNVPFVADAAVTESWAGK</sequence>
<evidence type="ECO:0000256" key="3">
    <source>
        <dbReference type="ARBA" id="ARBA00020311"/>
    </source>
</evidence>
<evidence type="ECO:0000313" key="12">
    <source>
        <dbReference type="EMBL" id="MBO1320967.1"/>
    </source>
</evidence>
<keyword evidence="5" id="KW-0548">Nucleotidyltransferase</keyword>
<dbReference type="Pfam" id="PF01612">
    <property type="entry name" value="DNA_pol_A_exo1"/>
    <property type="match status" value="1"/>
</dbReference>
<dbReference type="Proteomes" id="UP000664417">
    <property type="component" value="Unassembled WGS sequence"/>
</dbReference>
<proteinExistence type="inferred from homology"/>
<dbReference type="InterPro" id="IPR019760">
    <property type="entry name" value="DNA-dir_DNA_pol_A_CS"/>
</dbReference>
<keyword evidence="6" id="KW-0235">DNA replication</keyword>
<dbReference type="GO" id="GO:0003887">
    <property type="term" value="F:DNA-directed DNA polymerase activity"/>
    <property type="evidence" value="ECO:0007669"/>
    <property type="project" value="UniProtKB-KW"/>
</dbReference>
<dbReference type="GO" id="GO:0006261">
    <property type="term" value="P:DNA-templated DNA replication"/>
    <property type="evidence" value="ECO:0007669"/>
    <property type="project" value="InterPro"/>
</dbReference>
<gene>
    <name evidence="12" type="ORF">J3U88_20990</name>
</gene>
<dbReference type="PROSITE" id="PS00447">
    <property type="entry name" value="DNA_POLYMERASE_A"/>
    <property type="match status" value="1"/>
</dbReference>
<dbReference type="Gene3D" id="1.10.150.20">
    <property type="entry name" value="5' to 3' exonuclease, C-terminal subdomain"/>
    <property type="match status" value="1"/>
</dbReference>
<evidence type="ECO:0000256" key="2">
    <source>
        <dbReference type="ARBA" id="ARBA00012417"/>
    </source>
</evidence>
<reference evidence="12" key="1">
    <citation type="submission" date="2021-03" db="EMBL/GenBank/DDBJ databases">
        <authorList>
            <person name="Wang G."/>
        </authorList>
    </citation>
    <scope>NUCLEOTIDE SEQUENCE</scope>
    <source>
        <strain evidence="12">KCTC 12899</strain>
    </source>
</reference>
<dbReference type="InterPro" id="IPR002298">
    <property type="entry name" value="DNA_polymerase_A"/>
</dbReference>
<dbReference type="Pfam" id="PF00476">
    <property type="entry name" value="DNA_pol_A"/>
    <property type="match status" value="1"/>
</dbReference>
<dbReference type="InterPro" id="IPR036397">
    <property type="entry name" value="RNaseH_sf"/>
</dbReference>
<evidence type="ECO:0000313" key="13">
    <source>
        <dbReference type="Proteomes" id="UP000664417"/>
    </source>
</evidence>
<keyword evidence="4" id="KW-0808">Transferase</keyword>
<feature type="domain" description="DNA-directed DNA polymerase family A palm" evidence="11">
    <location>
        <begin position="338"/>
        <end position="542"/>
    </location>
</feature>
<organism evidence="12 13">
    <name type="scientific">Acanthopleuribacter pedis</name>
    <dbReference type="NCBI Taxonomy" id="442870"/>
    <lineage>
        <taxon>Bacteria</taxon>
        <taxon>Pseudomonadati</taxon>
        <taxon>Acidobacteriota</taxon>
        <taxon>Holophagae</taxon>
        <taxon>Acanthopleuribacterales</taxon>
        <taxon>Acanthopleuribacteraceae</taxon>
        <taxon>Acanthopleuribacter</taxon>
    </lineage>
</organism>
<dbReference type="InterPro" id="IPR012337">
    <property type="entry name" value="RNaseH-like_sf"/>
</dbReference>
<feature type="domain" description="3'-5' exonuclease" evidence="10">
    <location>
        <begin position="3"/>
        <end position="176"/>
    </location>
</feature>
<evidence type="ECO:0000256" key="4">
    <source>
        <dbReference type="ARBA" id="ARBA00022679"/>
    </source>
</evidence>
<dbReference type="SMART" id="SM00482">
    <property type="entry name" value="POLAc"/>
    <property type="match status" value="1"/>
</dbReference>
<evidence type="ECO:0000256" key="5">
    <source>
        <dbReference type="ARBA" id="ARBA00022695"/>
    </source>
</evidence>
<evidence type="ECO:0000259" key="11">
    <source>
        <dbReference type="SMART" id="SM00482"/>
    </source>
</evidence>
<dbReference type="EC" id="2.7.7.7" evidence="2"/>
<dbReference type="GO" id="GO:0008408">
    <property type="term" value="F:3'-5' exonuclease activity"/>
    <property type="evidence" value="ECO:0007669"/>
    <property type="project" value="InterPro"/>
</dbReference>
<comment type="similarity">
    <text evidence="1">Belongs to the DNA polymerase type-A family.</text>
</comment>
<dbReference type="PANTHER" id="PTHR10133:SF27">
    <property type="entry name" value="DNA POLYMERASE NU"/>
    <property type="match status" value="1"/>
</dbReference>
<dbReference type="EMBL" id="JAFREP010000020">
    <property type="protein sequence ID" value="MBO1320967.1"/>
    <property type="molecule type" value="Genomic_DNA"/>
</dbReference>
<evidence type="ECO:0000256" key="6">
    <source>
        <dbReference type="ARBA" id="ARBA00022705"/>
    </source>
</evidence>
<dbReference type="SUPFAM" id="SSF53098">
    <property type="entry name" value="Ribonuclease H-like"/>
    <property type="match status" value="1"/>
</dbReference>
<dbReference type="InterPro" id="IPR002562">
    <property type="entry name" value="3'-5'_exonuclease_dom"/>
</dbReference>
<dbReference type="GO" id="GO:0006302">
    <property type="term" value="P:double-strand break repair"/>
    <property type="evidence" value="ECO:0007669"/>
    <property type="project" value="TreeGrafter"/>
</dbReference>
<dbReference type="Gene3D" id="1.20.1060.10">
    <property type="entry name" value="Taq DNA Polymerase, Chain T, domain 4"/>
    <property type="match status" value="1"/>
</dbReference>
<comment type="catalytic activity">
    <reaction evidence="9">
        <text>DNA(n) + a 2'-deoxyribonucleoside 5'-triphosphate = DNA(n+1) + diphosphate</text>
        <dbReference type="Rhea" id="RHEA:22508"/>
        <dbReference type="Rhea" id="RHEA-COMP:17339"/>
        <dbReference type="Rhea" id="RHEA-COMP:17340"/>
        <dbReference type="ChEBI" id="CHEBI:33019"/>
        <dbReference type="ChEBI" id="CHEBI:61560"/>
        <dbReference type="ChEBI" id="CHEBI:173112"/>
        <dbReference type="EC" id="2.7.7.7"/>
    </reaction>
</comment>
<evidence type="ECO:0000256" key="9">
    <source>
        <dbReference type="ARBA" id="ARBA00049244"/>
    </source>
</evidence>
<dbReference type="InterPro" id="IPR001098">
    <property type="entry name" value="DNA-dir_DNA_pol_A_palm_dom"/>
</dbReference>
<keyword evidence="13" id="KW-1185">Reference proteome</keyword>
<keyword evidence="7" id="KW-0239">DNA-directed DNA polymerase</keyword>
<evidence type="ECO:0000259" key="10">
    <source>
        <dbReference type="SMART" id="SM00474"/>
    </source>
</evidence>
<dbReference type="AlphaFoldDB" id="A0A8J7QAQ2"/>
<dbReference type="RefSeq" id="WP_207860942.1">
    <property type="nucleotide sequence ID" value="NZ_JAFREP010000020.1"/>
</dbReference>
<accession>A0A8J7QAQ2</accession>
<dbReference type="Gene3D" id="3.30.70.370">
    <property type="match status" value="1"/>
</dbReference>
<protein>
    <recommendedName>
        <fullName evidence="3">DNA polymerase I</fullName>
        <ecNumber evidence="2">2.7.7.7</ecNumber>
    </recommendedName>
</protein>